<dbReference type="Proteomes" id="UP000187506">
    <property type="component" value="Chromosome"/>
</dbReference>
<evidence type="ECO:0008006" key="4">
    <source>
        <dbReference type="Google" id="ProtNLM"/>
    </source>
</evidence>
<dbReference type="SUPFAM" id="SSF48452">
    <property type="entry name" value="TPR-like"/>
    <property type="match status" value="1"/>
</dbReference>
<protein>
    <recommendedName>
        <fullName evidence="4">Tetratricopeptide repeat protein</fullName>
    </recommendedName>
</protein>
<proteinExistence type="predicted"/>
<keyword evidence="1" id="KW-0812">Transmembrane</keyword>
<organism evidence="2 3">
    <name type="scientific">Lacinutrix venerupis</name>
    <dbReference type="NCBI Taxonomy" id="1486034"/>
    <lineage>
        <taxon>Bacteria</taxon>
        <taxon>Pseudomonadati</taxon>
        <taxon>Bacteroidota</taxon>
        <taxon>Flavobacteriia</taxon>
        <taxon>Flavobacteriales</taxon>
        <taxon>Flavobacteriaceae</taxon>
        <taxon>Lacinutrix</taxon>
    </lineage>
</organism>
<accession>A0AAC9PXU7</accession>
<dbReference type="KEGG" id="lvn:BWR22_14285"/>
<feature type="transmembrane region" description="Helical" evidence="1">
    <location>
        <begin position="93"/>
        <end position="111"/>
    </location>
</feature>
<dbReference type="AlphaFoldDB" id="A0AAC9PXU7"/>
<keyword evidence="1" id="KW-1133">Transmembrane helix</keyword>
<evidence type="ECO:0000313" key="2">
    <source>
        <dbReference type="EMBL" id="APY01421.1"/>
    </source>
</evidence>
<keyword evidence="1" id="KW-0472">Membrane</keyword>
<dbReference type="RefSeq" id="WP_076734323.1">
    <property type="nucleotide sequence ID" value="NZ_CP019352.1"/>
</dbReference>
<sequence length="248" mass="28886">MQEEDYILFDAYINGELSDDEISKFQDKMDSDLEFSSNFNLYLDTTIFLQNTIRNEDETNAFKNNLNTVSENYFNKEKTTTKVVTPKRKPFNLIKYLAAACIALLFGFFVFNQFSNPTYSDFNNHEPMTIIRSENNVKELIQVTKAFNNKEYEKANTLLKKILDTDPNNSELQLYYAITNIELDNFKIADTQLNKIVVGKSVYKNRALWYSALSKLKQKDIDATIVYLKQIPEEADDFKEAQDLLDKL</sequence>
<evidence type="ECO:0000256" key="1">
    <source>
        <dbReference type="SAM" id="Phobius"/>
    </source>
</evidence>
<dbReference type="Gene3D" id="1.25.40.10">
    <property type="entry name" value="Tetratricopeptide repeat domain"/>
    <property type="match status" value="1"/>
</dbReference>
<dbReference type="InterPro" id="IPR011990">
    <property type="entry name" value="TPR-like_helical_dom_sf"/>
</dbReference>
<reference evidence="2 3" key="1">
    <citation type="submission" date="2017-01" db="EMBL/GenBank/DDBJ databases">
        <title>Complete genome of Lacinutrix venerupis DOK2-8 isolated from seawater in Dokdo.</title>
        <authorList>
            <person name="Chi W.-J."/>
            <person name="Kim J.H."/>
        </authorList>
    </citation>
    <scope>NUCLEOTIDE SEQUENCE [LARGE SCALE GENOMIC DNA]</scope>
    <source>
        <strain evidence="2 3">DOK2-8</strain>
    </source>
</reference>
<gene>
    <name evidence="2" type="ORF">BWR22_14285</name>
</gene>
<evidence type="ECO:0000313" key="3">
    <source>
        <dbReference type="Proteomes" id="UP000187506"/>
    </source>
</evidence>
<name>A0AAC9PXU7_9FLAO</name>
<dbReference type="EMBL" id="CP019352">
    <property type="protein sequence ID" value="APY01421.1"/>
    <property type="molecule type" value="Genomic_DNA"/>
</dbReference>
<keyword evidence="3" id="KW-1185">Reference proteome</keyword>